<dbReference type="GO" id="GO:0050660">
    <property type="term" value="F:flavin adenine dinucleotide binding"/>
    <property type="evidence" value="ECO:0007669"/>
    <property type="project" value="InterPro"/>
</dbReference>
<evidence type="ECO:0000256" key="1">
    <source>
        <dbReference type="ARBA" id="ARBA00001917"/>
    </source>
</evidence>
<protein>
    <recommendedName>
        <fullName evidence="9">tRNA-dihydrouridine synthase</fullName>
        <ecNumber evidence="9">1.3.1.-</ecNumber>
    </recommendedName>
</protein>
<evidence type="ECO:0000256" key="3">
    <source>
        <dbReference type="ARBA" id="ARBA00022630"/>
    </source>
</evidence>
<dbReference type="NCBIfam" id="NF008774">
    <property type="entry name" value="PRK11815.1"/>
    <property type="match status" value="1"/>
</dbReference>
<keyword evidence="8 9" id="KW-0560">Oxidoreductase</keyword>
<evidence type="ECO:0000313" key="12">
    <source>
        <dbReference type="Proteomes" id="UP000692954"/>
    </source>
</evidence>
<evidence type="ECO:0000256" key="6">
    <source>
        <dbReference type="ARBA" id="ARBA00022857"/>
    </source>
</evidence>
<dbReference type="InterPro" id="IPR018517">
    <property type="entry name" value="tRNA_hU_synthase_CS"/>
</dbReference>
<reference evidence="11" key="1">
    <citation type="submission" date="2021-01" db="EMBL/GenBank/DDBJ databases">
        <authorList>
            <consortium name="Genoscope - CEA"/>
            <person name="William W."/>
        </authorList>
    </citation>
    <scope>NUCLEOTIDE SEQUENCE</scope>
</reference>
<keyword evidence="4 9" id="KW-0288">FMN</keyword>
<comment type="similarity">
    <text evidence="9">Belongs to the dus family.</text>
</comment>
<evidence type="ECO:0000256" key="7">
    <source>
        <dbReference type="ARBA" id="ARBA00022884"/>
    </source>
</evidence>
<dbReference type="HAMAP" id="MF_02041">
    <property type="entry name" value="DusA_subfam"/>
    <property type="match status" value="1"/>
</dbReference>
<dbReference type="CDD" id="cd02801">
    <property type="entry name" value="DUS_like_FMN"/>
    <property type="match status" value="1"/>
</dbReference>
<dbReference type="GO" id="GO:0017150">
    <property type="term" value="F:tRNA dihydrouridine synthase activity"/>
    <property type="evidence" value="ECO:0007669"/>
    <property type="project" value="InterPro"/>
</dbReference>
<dbReference type="EC" id="1.3.1.-" evidence="9"/>
<dbReference type="OrthoDB" id="10262250at2759"/>
<evidence type="ECO:0000313" key="11">
    <source>
        <dbReference type="EMBL" id="CAD8046967.1"/>
    </source>
</evidence>
<comment type="caution">
    <text evidence="11">The sequence shown here is derived from an EMBL/GenBank/DDBJ whole genome shotgun (WGS) entry which is preliminary data.</text>
</comment>
<dbReference type="Pfam" id="PF01207">
    <property type="entry name" value="Dus"/>
    <property type="match status" value="1"/>
</dbReference>
<name>A0A8S1JXF4_9CILI</name>
<dbReference type="PIRSF" id="PIRSF006621">
    <property type="entry name" value="Dus"/>
    <property type="match status" value="1"/>
</dbReference>
<dbReference type="PANTHER" id="PTHR42907">
    <property type="entry name" value="FMN-LINKED OXIDOREDUCTASES SUPERFAMILY PROTEIN"/>
    <property type="match status" value="1"/>
</dbReference>
<comment type="cofactor">
    <cofactor evidence="1 9">
        <name>FMN</name>
        <dbReference type="ChEBI" id="CHEBI:58210"/>
    </cofactor>
</comment>
<keyword evidence="6" id="KW-0521">NADP</keyword>
<evidence type="ECO:0000256" key="9">
    <source>
        <dbReference type="PIRNR" id="PIRNR006621"/>
    </source>
</evidence>
<dbReference type="EMBL" id="CAJJDN010000002">
    <property type="protein sequence ID" value="CAD8046967.1"/>
    <property type="molecule type" value="Genomic_DNA"/>
</dbReference>
<sequence length="346" mass="40337">MEQAFRHKISIAPMIDITYEHFRVFFRLLTKNCVLYTEMIHENAINLSRILKPFPLVLDYSQVEHPVVCQLGGNDPEKLAKAAQIVEQAGFDEINLNIGCPSERVQDGAFGACLMKEPHLVAKCMKRMKEAVKIPCTVKCRLGVDNLDTYQFVRDFIEIVNKEGEVNHFIMHARKAYLKGLNPHENRTVPPLKYEWVYQLKKEFPQITFSLNGGIKCTEHIEQVLPNVDGIMIGRTAHENPWIFSDFDRRYYGEQNQNYNRKEILEYYAEFVEQKRANGCKGSTQMCVKPIINLFNGESNNKNYRQFLSNTDNHKLGFRGMINQVIEHMKEWNHEALLVRPNDYKF</sequence>
<organism evidence="11 12">
    <name type="scientific">Paramecium sonneborni</name>
    <dbReference type="NCBI Taxonomy" id="65129"/>
    <lineage>
        <taxon>Eukaryota</taxon>
        <taxon>Sar</taxon>
        <taxon>Alveolata</taxon>
        <taxon>Ciliophora</taxon>
        <taxon>Intramacronucleata</taxon>
        <taxon>Oligohymenophorea</taxon>
        <taxon>Peniculida</taxon>
        <taxon>Parameciidae</taxon>
        <taxon>Paramecium</taxon>
    </lineage>
</organism>
<keyword evidence="5 9" id="KW-0819">tRNA processing</keyword>
<evidence type="ECO:0000256" key="8">
    <source>
        <dbReference type="ARBA" id="ARBA00023002"/>
    </source>
</evidence>
<keyword evidence="12" id="KW-1185">Reference proteome</keyword>
<evidence type="ECO:0000256" key="4">
    <source>
        <dbReference type="ARBA" id="ARBA00022643"/>
    </source>
</evidence>
<dbReference type="InterPro" id="IPR035587">
    <property type="entry name" value="DUS-like_FMN-bd"/>
</dbReference>
<evidence type="ECO:0000259" key="10">
    <source>
        <dbReference type="Pfam" id="PF01207"/>
    </source>
</evidence>
<keyword evidence="7" id="KW-0694">RNA-binding</keyword>
<comment type="function">
    <text evidence="9">Catalyzes the synthesis of dihydrouridine, a modified base found in the D-loop of most tRNAs.</text>
</comment>
<accession>A0A8S1JXF4</accession>
<dbReference type="InterPro" id="IPR004653">
    <property type="entry name" value="DusA"/>
</dbReference>
<dbReference type="GO" id="GO:0000049">
    <property type="term" value="F:tRNA binding"/>
    <property type="evidence" value="ECO:0007669"/>
    <property type="project" value="UniProtKB-KW"/>
</dbReference>
<evidence type="ECO:0000256" key="5">
    <source>
        <dbReference type="ARBA" id="ARBA00022694"/>
    </source>
</evidence>
<evidence type="ECO:0000256" key="2">
    <source>
        <dbReference type="ARBA" id="ARBA00022555"/>
    </source>
</evidence>
<keyword evidence="3 9" id="KW-0285">Flavoprotein</keyword>
<proteinExistence type="inferred from homology"/>
<dbReference type="AlphaFoldDB" id="A0A8S1JXF4"/>
<keyword evidence="2" id="KW-0820">tRNA-binding</keyword>
<feature type="domain" description="DUS-like FMN-binding" evidence="10">
    <location>
        <begin position="11"/>
        <end position="313"/>
    </location>
</feature>
<gene>
    <name evidence="11" type="ORF">PSON_ATCC_30995.1.T0020156</name>
</gene>
<dbReference type="PROSITE" id="PS01136">
    <property type="entry name" value="UPF0034"/>
    <property type="match status" value="1"/>
</dbReference>
<dbReference type="Proteomes" id="UP000692954">
    <property type="component" value="Unassembled WGS sequence"/>
</dbReference>
<dbReference type="PANTHER" id="PTHR42907:SF1">
    <property type="entry name" value="FMN-LINKED OXIDOREDUCTASES SUPERFAMILY PROTEIN"/>
    <property type="match status" value="1"/>
</dbReference>
<dbReference type="InterPro" id="IPR001269">
    <property type="entry name" value="DUS_fam"/>
</dbReference>